<dbReference type="AlphaFoldDB" id="A0A6G1DPI5"/>
<sequence length="298" mass="31951">MVMCWIAELQEEGLTSTMVMVSAMATGIAAKALSSGMALHRLLRPPSRRRPGLRPGLLCLLPRFPPSLRQPTVASLGPRRARLPLRRLPRPAPSSPASAPPQTRSASTLPRATPFLGTSRLARPRLRLTELSPPERCHRLQPEELVVPASPAVACSPRPPPSRAPSLEGLEPQSASSFSPPWVSSIGASVPLPLLRASVVTVVHIQRRCPSTAARHRAPTPEAVLPPRAAQQTGLHPCSTLPPPPPQTIAAVVLSPRPSPDDIVLCAHAAAGEPRPKFLRCSSSSSFLRRLRRLPPLD</sequence>
<dbReference type="EMBL" id="SPHZ02000006">
    <property type="protein sequence ID" value="KAF0914528.1"/>
    <property type="molecule type" value="Genomic_DNA"/>
</dbReference>
<keyword evidence="3" id="KW-1185">Reference proteome</keyword>
<gene>
    <name evidence="2" type="ORF">E2562_029424</name>
</gene>
<feature type="compositionally biased region" description="Basic residues" evidence="1">
    <location>
        <begin position="79"/>
        <end position="89"/>
    </location>
</feature>
<dbReference type="Proteomes" id="UP000479710">
    <property type="component" value="Unassembled WGS sequence"/>
</dbReference>
<accession>A0A6G1DPI5</accession>
<feature type="compositionally biased region" description="Low complexity" evidence="1">
    <location>
        <begin position="95"/>
        <end position="107"/>
    </location>
</feature>
<evidence type="ECO:0000256" key="1">
    <source>
        <dbReference type="SAM" id="MobiDB-lite"/>
    </source>
</evidence>
<proteinExistence type="predicted"/>
<evidence type="ECO:0000313" key="2">
    <source>
        <dbReference type="EMBL" id="KAF0914528.1"/>
    </source>
</evidence>
<reference evidence="2 3" key="1">
    <citation type="submission" date="2019-11" db="EMBL/GenBank/DDBJ databases">
        <title>Whole genome sequence of Oryza granulata.</title>
        <authorList>
            <person name="Li W."/>
        </authorList>
    </citation>
    <scope>NUCLEOTIDE SEQUENCE [LARGE SCALE GENOMIC DNA]</scope>
    <source>
        <strain evidence="3">cv. Menghai</strain>
        <tissue evidence="2">Leaf</tissue>
    </source>
</reference>
<organism evidence="2 3">
    <name type="scientific">Oryza meyeriana var. granulata</name>
    <dbReference type="NCBI Taxonomy" id="110450"/>
    <lineage>
        <taxon>Eukaryota</taxon>
        <taxon>Viridiplantae</taxon>
        <taxon>Streptophyta</taxon>
        <taxon>Embryophyta</taxon>
        <taxon>Tracheophyta</taxon>
        <taxon>Spermatophyta</taxon>
        <taxon>Magnoliopsida</taxon>
        <taxon>Liliopsida</taxon>
        <taxon>Poales</taxon>
        <taxon>Poaceae</taxon>
        <taxon>BOP clade</taxon>
        <taxon>Oryzoideae</taxon>
        <taxon>Oryzeae</taxon>
        <taxon>Oryzinae</taxon>
        <taxon>Oryza</taxon>
        <taxon>Oryza meyeriana</taxon>
    </lineage>
</organism>
<evidence type="ECO:0000313" key="3">
    <source>
        <dbReference type="Proteomes" id="UP000479710"/>
    </source>
</evidence>
<name>A0A6G1DPI5_9ORYZ</name>
<comment type="caution">
    <text evidence="2">The sequence shown here is derived from an EMBL/GenBank/DDBJ whole genome shotgun (WGS) entry which is preliminary data.</text>
</comment>
<protein>
    <submittedName>
        <fullName evidence="2">Uncharacterized protein</fullName>
    </submittedName>
</protein>
<feature type="region of interest" description="Disordered" evidence="1">
    <location>
        <begin position="151"/>
        <end position="178"/>
    </location>
</feature>
<feature type="region of interest" description="Disordered" evidence="1">
    <location>
        <begin position="70"/>
        <end position="121"/>
    </location>
</feature>